<protein>
    <submittedName>
        <fullName evidence="7">Uu.00g142220.m01.CDS01</fullName>
    </submittedName>
</protein>
<dbReference type="SUPFAM" id="SSF56219">
    <property type="entry name" value="DNase I-like"/>
    <property type="match status" value="1"/>
</dbReference>
<proteinExistence type="predicted"/>
<evidence type="ECO:0000256" key="1">
    <source>
        <dbReference type="ARBA" id="ARBA00022723"/>
    </source>
</evidence>
<keyword evidence="3 4" id="KW-0460">Magnesium</keyword>
<feature type="binding site" evidence="4">
    <location>
        <position position="334"/>
    </location>
    <ligand>
        <name>Mg(2+)</name>
        <dbReference type="ChEBI" id="CHEBI:18420"/>
        <label>1</label>
    </ligand>
</feature>
<feature type="site" description="Important for catalytic activity" evidence="5">
    <location>
        <position position="428"/>
    </location>
</feature>
<dbReference type="Gene3D" id="3.60.10.10">
    <property type="entry name" value="Endonuclease/exonuclease/phosphatase"/>
    <property type="match status" value="1"/>
</dbReference>
<name>A0AAI8YJ57_9PEZI</name>
<reference evidence="7" key="1">
    <citation type="submission" date="2023-10" db="EMBL/GenBank/DDBJ databases">
        <authorList>
            <person name="Hackl T."/>
        </authorList>
    </citation>
    <scope>NUCLEOTIDE SEQUENCE</scope>
</reference>
<dbReference type="GO" id="GO:0003906">
    <property type="term" value="F:DNA-(apurinic or apyrimidinic site) endonuclease activity"/>
    <property type="evidence" value="ECO:0007669"/>
    <property type="project" value="TreeGrafter"/>
</dbReference>
<feature type="site" description="Interaction with DNA substrate" evidence="5">
    <location>
        <position position="457"/>
    </location>
</feature>
<keyword evidence="4" id="KW-0464">Manganese</keyword>
<dbReference type="EMBL" id="CAUWAG010000012">
    <property type="protein sequence ID" value="CAJ2509196.1"/>
    <property type="molecule type" value="Genomic_DNA"/>
</dbReference>
<feature type="region of interest" description="Disordered" evidence="6">
    <location>
        <begin position="160"/>
        <end position="189"/>
    </location>
</feature>
<dbReference type="GO" id="GO:0008311">
    <property type="term" value="F:double-stranded DNA 3'-5' DNA exonuclease activity"/>
    <property type="evidence" value="ECO:0007669"/>
    <property type="project" value="TreeGrafter"/>
</dbReference>
<feature type="compositionally biased region" description="Basic and acidic residues" evidence="6">
    <location>
        <begin position="161"/>
        <end position="173"/>
    </location>
</feature>
<feature type="binding site" evidence="4">
    <location>
        <position position="457"/>
    </location>
    <ligand>
        <name>Mg(2+)</name>
        <dbReference type="ChEBI" id="CHEBI:18420"/>
        <label>1</label>
    </ligand>
</feature>
<organism evidence="7 8">
    <name type="scientific">Anthostomella pinea</name>
    <dbReference type="NCBI Taxonomy" id="933095"/>
    <lineage>
        <taxon>Eukaryota</taxon>
        <taxon>Fungi</taxon>
        <taxon>Dikarya</taxon>
        <taxon>Ascomycota</taxon>
        <taxon>Pezizomycotina</taxon>
        <taxon>Sordariomycetes</taxon>
        <taxon>Xylariomycetidae</taxon>
        <taxon>Xylariales</taxon>
        <taxon>Xylariaceae</taxon>
        <taxon>Anthostomella</taxon>
    </lineage>
</organism>
<keyword evidence="8" id="KW-1185">Reference proteome</keyword>
<keyword evidence="1 4" id="KW-0479">Metal-binding</keyword>
<evidence type="ECO:0000256" key="2">
    <source>
        <dbReference type="ARBA" id="ARBA00022801"/>
    </source>
</evidence>
<dbReference type="PANTHER" id="PTHR22748:SF14">
    <property type="entry name" value="ENDONUCLEASE_EXONUCLEASE_PHOSPHATASE DOMAIN-CONTAINING PROTEIN"/>
    <property type="match status" value="1"/>
</dbReference>
<evidence type="ECO:0000256" key="3">
    <source>
        <dbReference type="ARBA" id="ARBA00022842"/>
    </source>
</evidence>
<sequence length="475" mass="52403">MKKRSISPPPLRRPARRLQDAAPRFSQLGAPASGTLRVFSWNVNGIAPFVAPYLQASIRSFFKPSSSLFSAGRKRKRGPRDDEYSSTDDDVKRSGDGIDGRGRDLSLRGMEDPALAREGKASLRLALRRYGWPHILFLQEVKIKSGDARTMGAVRMAVNDGSRDLGRGSRYDDTDSGDEGSSRGDGGPGYDVHFNLPSDLYNAKGFGGKDFAQRYVERVRDVPWDREGRIQVIETRAVEFPPGTSSALPMDDKYPKDVPTDLELSGEPSPAATKFAIVNIYAVNGTDAQYRSTHTGALAGTRHDRKLAVHTELLRDAKALEAQGFAVVIAGDLNIARNARDGHPNLRTWPHQHVLNRIDFNDKFFTAKNVDVSSTKAMYATDSDSGLGLRRERGFDGIDTFRHVHGDERRYSYHGRGRKWGSSCDRVDLILASRSLARRVVDAGICDSPRDRGPSDHVPVWVEIGQPSAKGNSAI</sequence>
<dbReference type="Proteomes" id="UP001295740">
    <property type="component" value="Unassembled WGS sequence"/>
</dbReference>
<evidence type="ECO:0000313" key="7">
    <source>
        <dbReference type="EMBL" id="CAJ2509196.1"/>
    </source>
</evidence>
<gene>
    <name evidence="7" type="ORF">KHLLAP_LOCUS9664</name>
</gene>
<feature type="compositionally biased region" description="Basic and acidic residues" evidence="6">
    <location>
        <begin position="79"/>
        <end position="106"/>
    </location>
</feature>
<dbReference type="InterPro" id="IPR004808">
    <property type="entry name" value="AP_endonuc_1"/>
</dbReference>
<dbReference type="PANTHER" id="PTHR22748">
    <property type="entry name" value="AP ENDONUCLEASE"/>
    <property type="match status" value="1"/>
</dbReference>
<feature type="binding site" evidence="4">
    <location>
        <position position="456"/>
    </location>
    <ligand>
        <name>Mg(2+)</name>
        <dbReference type="ChEBI" id="CHEBI:18420"/>
        <label>1</label>
    </ligand>
</feature>
<feature type="site" description="Transition state stabilizer" evidence="5">
    <location>
        <position position="334"/>
    </location>
</feature>
<dbReference type="AlphaFoldDB" id="A0AAI8YJ57"/>
<dbReference type="GO" id="GO:0006284">
    <property type="term" value="P:base-excision repair"/>
    <property type="evidence" value="ECO:0007669"/>
    <property type="project" value="TreeGrafter"/>
</dbReference>
<evidence type="ECO:0000256" key="4">
    <source>
        <dbReference type="PIRSR" id="PIRSR604808-2"/>
    </source>
</evidence>
<dbReference type="PROSITE" id="PS51435">
    <property type="entry name" value="AP_NUCLEASE_F1_4"/>
    <property type="match status" value="1"/>
</dbReference>
<keyword evidence="2" id="KW-0378">Hydrolase</keyword>
<evidence type="ECO:0000256" key="5">
    <source>
        <dbReference type="PIRSR" id="PIRSR604808-3"/>
    </source>
</evidence>
<comment type="caution">
    <text evidence="7">The sequence shown here is derived from an EMBL/GenBank/DDBJ whole genome shotgun (WGS) entry which is preliminary data.</text>
</comment>
<dbReference type="GO" id="GO:0005634">
    <property type="term" value="C:nucleus"/>
    <property type="evidence" value="ECO:0007669"/>
    <property type="project" value="TreeGrafter"/>
</dbReference>
<feature type="region of interest" description="Disordered" evidence="6">
    <location>
        <begin position="69"/>
        <end position="106"/>
    </location>
</feature>
<dbReference type="GO" id="GO:0008081">
    <property type="term" value="F:phosphoric diester hydrolase activity"/>
    <property type="evidence" value="ECO:0007669"/>
    <property type="project" value="TreeGrafter"/>
</dbReference>
<accession>A0AAI8YJ57</accession>
<dbReference type="GO" id="GO:0046872">
    <property type="term" value="F:metal ion binding"/>
    <property type="evidence" value="ECO:0007669"/>
    <property type="project" value="UniProtKB-KW"/>
</dbReference>
<comment type="cofactor">
    <cofactor evidence="4">
        <name>Mg(2+)</name>
        <dbReference type="ChEBI" id="CHEBI:18420"/>
    </cofactor>
    <cofactor evidence="4">
        <name>Mn(2+)</name>
        <dbReference type="ChEBI" id="CHEBI:29035"/>
    </cofactor>
    <text evidence="4">Probably binds two magnesium or manganese ions per subunit.</text>
</comment>
<dbReference type="InterPro" id="IPR036691">
    <property type="entry name" value="Endo/exonu/phosph_ase_sf"/>
</dbReference>
<evidence type="ECO:0000256" key="6">
    <source>
        <dbReference type="SAM" id="MobiDB-lite"/>
    </source>
</evidence>
<feature type="binding site" evidence="4">
    <location>
        <position position="332"/>
    </location>
    <ligand>
        <name>Mg(2+)</name>
        <dbReference type="ChEBI" id="CHEBI:18420"/>
        <label>1</label>
    </ligand>
</feature>
<evidence type="ECO:0000313" key="8">
    <source>
        <dbReference type="Proteomes" id="UP001295740"/>
    </source>
</evidence>